<proteinExistence type="predicted"/>
<dbReference type="Proteomes" id="UP001596086">
    <property type="component" value="Unassembled WGS sequence"/>
</dbReference>
<keyword evidence="2" id="KW-1185">Reference proteome</keyword>
<gene>
    <name evidence="1" type="primary">tssF</name>
    <name evidence="1" type="ORF">ACFPO9_03210</name>
</gene>
<dbReference type="Pfam" id="PF05947">
    <property type="entry name" value="T6SS_TssF"/>
    <property type="match status" value="1"/>
</dbReference>
<dbReference type="InterPro" id="IPR010272">
    <property type="entry name" value="T6SS_TssF"/>
</dbReference>
<dbReference type="PANTHER" id="PTHR35370:SF1">
    <property type="entry name" value="TYPE VI SECRETION SYSTEM COMPONENT TSSF1"/>
    <property type="match status" value="1"/>
</dbReference>
<dbReference type="PIRSF" id="PIRSF028304">
    <property type="entry name" value="UCP028304"/>
    <property type="match status" value="1"/>
</dbReference>
<organism evidence="1 2">
    <name type="scientific">Massilia aerilata</name>
    <dbReference type="NCBI Taxonomy" id="453817"/>
    <lineage>
        <taxon>Bacteria</taxon>
        <taxon>Pseudomonadati</taxon>
        <taxon>Pseudomonadota</taxon>
        <taxon>Betaproteobacteria</taxon>
        <taxon>Burkholderiales</taxon>
        <taxon>Oxalobacteraceae</taxon>
        <taxon>Telluria group</taxon>
        <taxon>Massilia</taxon>
    </lineage>
</organism>
<evidence type="ECO:0000313" key="2">
    <source>
        <dbReference type="Proteomes" id="UP001596086"/>
    </source>
</evidence>
<protein>
    <submittedName>
        <fullName evidence="1">Type VI secretion system baseplate subunit TssF</fullName>
    </submittedName>
</protein>
<dbReference type="NCBIfam" id="TIGR03359">
    <property type="entry name" value="VI_chp_6"/>
    <property type="match status" value="1"/>
</dbReference>
<reference evidence="2" key="1">
    <citation type="journal article" date="2019" name="Int. J. Syst. Evol. Microbiol.">
        <title>The Global Catalogue of Microorganisms (GCM) 10K type strain sequencing project: providing services to taxonomists for standard genome sequencing and annotation.</title>
        <authorList>
            <consortium name="The Broad Institute Genomics Platform"/>
            <consortium name="The Broad Institute Genome Sequencing Center for Infectious Disease"/>
            <person name="Wu L."/>
            <person name="Ma J."/>
        </authorList>
    </citation>
    <scope>NUCLEOTIDE SEQUENCE [LARGE SCALE GENOMIC DNA]</scope>
    <source>
        <strain evidence="2">CGMCC 4.5798</strain>
    </source>
</reference>
<dbReference type="PANTHER" id="PTHR35370">
    <property type="entry name" value="CYTOPLASMIC PROTEIN-RELATED-RELATED"/>
    <property type="match status" value="1"/>
</dbReference>
<dbReference type="RefSeq" id="WP_379766951.1">
    <property type="nucleotide sequence ID" value="NZ_JBHSMZ010000001.1"/>
</dbReference>
<sequence length="621" mass="67583">MDELLRYYEEELGLFGQFAREFRARYPKPASELHLAGETYEDPSVARLIQSVALMSARIRKRLDDDYPKFTESLLESLYPHYLRPMPSHTIVQVGGHGDAELPDAQVAMPRGTMLRTSARHDSVILFRTVYDVLLAPLRVAGLQFAPLAGSPRSLRLPRGAGSSIGITIDTPGPRPLAEVLPARLRLFVDGEASTRAALIDALFLRGACAYVQAGGEAAWLPLPAVPLALAGFAEDDAMIPFPARAHPALRLLSEYFCYPEKFHFIDLDTTALRALLPPRCTSFTLQVVLNGLSVDSDPARLLAGLKPGNLLPSCTPVINLFPKAGAPLQLSYTSADYPLLADGAHAADYEIHSVDAVRLVREGQGSSSVTRFAPLYAANGDAEGGEAQEGNHYWITRRDHAVAAVSPGHEMRIALIDADFRSTDSAGAPGCRTTLSTTLTCTNRDLPAQLRYGDPQGDLRTDELSGVAPIRMLRKPSASYRFGSARGAHWRLISHLSLSHTSLTMAGLDDFRKMLALYDLPHSPAAQRLIAGIQGLEHGAVRAWVRTAPVSTLMPGIAIRLTVDEEAFAGASLFVFARVLDHYFALNGQLNCFTRLQVVSRQTGQELLACEPRHSSRPLG</sequence>
<dbReference type="EMBL" id="JBHSMZ010000001">
    <property type="protein sequence ID" value="MFC5547521.1"/>
    <property type="molecule type" value="Genomic_DNA"/>
</dbReference>
<name>A0ABW0RU09_9BURK</name>
<evidence type="ECO:0000313" key="1">
    <source>
        <dbReference type="EMBL" id="MFC5547521.1"/>
    </source>
</evidence>
<comment type="caution">
    <text evidence="1">The sequence shown here is derived from an EMBL/GenBank/DDBJ whole genome shotgun (WGS) entry which is preliminary data.</text>
</comment>
<accession>A0ABW0RU09</accession>